<dbReference type="EMBL" id="CADEAL010003985">
    <property type="protein sequence ID" value="CAB1448670.1"/>
    <property type="molecule type" value="Genomic_DNA"/>
</dbReference>
<feature type="compositionally biased region" description="Polar residues" evidence="1">
    <location>
        <begin position="23"/>
        <end position="50"/>
    </location>
</feature>
<accession>A0A9N7V9Y5</accession>
<keyword evidence="3" id="KW-1185">Reference proteome</keyword>
<comment type="caution">
    <text evidence="2">The sequence shown here is derived from an EMBL/GenBank/DDBJ whole genome shotgun (WGS) entry which is preliminary data.</text>
</comment>
<gene>
    <name evidence="2" type="ORF">PLEPLA_LOCUS36319</name>
</gene>
<reference evidence="2" key="1">
    <citation type="submission" date="2020-03" db="EMBL/GenBank/DDBJ databases">
        <authorList>
            <person name="Weist P."/>
        </authorList>
    </citation>
    <scope>NUCLEOTIDE SEQUENCE</scope>
</reference>
<dbReference type="Proteomes" id="UP001153269">
    <property type="component" value="Unassembled WGS sequence"/>
</dbReference>
<evidence type="ECO:0000313" key="3">
    <source>
        <dbReference type="Proteomes" id="UP001153269"/>
    </source>
</evidence>
<proteinExistence type="predicted"/>
<name>A0A9N7V9Y5_PLEPL</name>
<organism evidence="2 3">
    <name type="scientific">Pleuronectes platessa</name>
    <name type="common">European plaice</name>
    <dbReference type="NCBI Taxonomy" id="8262"/>
    <lineage>
        <taxon>Eukaryota</taxon>
        <taxon>Metazoa</taxon>
        <taxon>Chordata</taxon>
        <taxon>Craniata</taxon>
        <taxon>Vertebrata</taxon>
        <taxon>Euteleostomi</taxon>
        <taxon>Actinopterygii</taxon>
        <taxon>Neopterygii</taxon>
        <taxon>Teleostei</taxon>
        <taxon>Neoteleostei</taxon>
        <taxon>Acanthomorphata</taxon>
        <taxon>Carangaria</taxon>
        <taxon>Pleuronectiformes</taxon>
        <taxon>Pleuronectoidei</taxon>
        <taxon>Pleuronectidae</taxon>
        <taxon>Pleuronectes</taxon>
    </lineage>
</organism>
<dbReference type="AlphaFoldDB" id="A0A9N7V9Y5"/>
<feature type="region of interest" description="Disordered" evidence="1">
    <location>
        <begin position="100"/>
        <end position="121"/>
    </location>
</feature>
<sequence>MSDFLYRSAFMLTRDLEEERGDPTQNYCRTGNESMPTQQPGNRSTHSQTAPAVCPLPFNNLPLAKSPAPARSLPPHCLRFAPGGEKTRGLSHTSVAAGRLSAENQTQERLRGVSLQEAWEH</sequence>
<feature type="region of interest" description="Disordered" evidence="1">
    <location>
        <begin position="16"/>
        <end position="51"/>
    </location>
</feature>
<evidence type="ECO:0000313" key="2">
    <source>
        <dbReference type="EMBL" id="CAB1448670.1"/>
    </source>
</evidence>
<evidence type="ECO:0000256" key="1">
    <source>
        <dbReference type="SAM" id="MobiDB-lite"/>
    </source>
</evidence>
<protein>
    <submittedName>
        <fullName evidence="2">Uncharacterized protein</fullName>
    </submittedName>
</protein>